<name>A0A3D9BQ49_9RHOB</name>
<dbReference type="Proteomes" id="UP000257131">
    <property type="component" value="Unassembled WGS sequence"/>
</dbReference>
<evidence type="ECO:0000313" key="1">
    <source>
        <dbReference type="EMBL" id="REC55481.1"/>
    </source>
</evidence>
<evidence type="ECO:0000313" key="2">
    <source>
        <dbReference type="Proteomes" id="UP000257131"/>
    </source>
</evidence>
<organism evidence="1 2">
    <name type="scientific">Rhodosalinus sediminis</name>
    <dbReference type="NCBI Taxonomy" id="1940533"/>
    <lineage>
        <taxon>Bacteria</taxon>
        <taxon>Pseudomonadati</taxon>
        <taxon>Pseudomonadota</taxon>
        <taxon>Alphaproteobacteria</taxon>
        <taxon>Rhodobacterales</taxon>
        <taxon>Paracoccaceae</taxon>
        <taxon>Rhodosalinus</taxon>
    </lineage>
</organism>
<dbReference type="AlphaFoldDB" id="A0A3D9BQ49"/>
<comment type="caution">
    <text evidence="1">The sequence shown here is derived from an EMBL/GenBank/DDBJ whole genome shotgun (WGS) entry which is preliminary data.</text>
</comment>
<dbReference type="RefSeq" id="WP_115980859.1">
    <property type="nucleotide sequence ID" value="NZ_QOHR01000018.1"/>
</dbReference>
<sequence length="85" mass="8997">MTRPDLTEEARTTARDIAGEVHRLSAAAERTAREARAQAAEDIREAAHLARRHPALTLAGAAAAGFAVARIARAGGPRDATDRRS</sequence>
<gene>
    <name evidence="1" type="ORF">DRV84_11655</name>
</gene>
<proteinExistence type="predicted"/>
<dbReference type="EMBL" id="QOHR01000018">
    <property type="protein sequence ID" value="REC55481.1"/>
    <property type="molecule type" value="Genomic_DNA"/>
</dbReference>
<keyword evidence="2" id="KW-1185">Reference proteome</keyword>
<reference evidence="1 2" key="1">
    <citation type="journal article" date="2017" name="Int. J. Syst. Evol. Microbiol.">
        <title>Rhodosalinus sediminis gen. nov., sp. nov., isolated from marine saltern.</title>
        <authorList>
            <person name="Guo L.Y."/>
            <person name="Ling S.K."/>
            <person name="Li C.M."/>
            <person name="Chen G.J."/>
            <person name="Du Z.J."/>
        </authorList>
    </citation>
    <scope>NUCLEOTIDE SEQUENCE [LARGE SCALE GENOMIC DNA]</scope>
    <source>
        <strain evidence="1 2">WDN1C137</strain>
    </source>
</reference>
<protein>
    <recommendedName>
        <fullName evidence="3">DUF3618 domain-containing protein</fullName>
    </recommendedName>
</protein>
<evidence type="ECO:0008006" key="3">
    <source>
        <dbReference type="Google" id="ProtNLM"/>
    </source>
</evidence>
<accession>A0A3D9BQ49</accession>